<dbReference type="GO" id="GO:0005829">
    <property type="term" value="C:cytosol"/>
    <property type="evidence" value="ECO:0000318"/>
    <property type="project" value="GO_Central"/>
</dbReference>
<evidence type="ECO:0000313" key="6">
    <source>
        <dbReference type="Proteomes" id="UP000002280"/>
    </source>
</evidence>
<feature type="compositionally biased region" description="Basic and acidic residues" evidence="4">
    <location>
        <begin position="173"/>
        <end position="205"/>
    </location>
</feature>
<feature type="region of interest" description="Disordered" evidence="4">
    <location>
        <begin position="130"/>
        <end position="153"/>
    </location>
</feature>
<feature type="region of interest" description="Disordered" evidence="4">
    <location>
        <begin position="69"/>
        <end position="104"/>
    </location>
</feature>
<evidence type="ECO:0000313" key="5">
    <source>
        <dbReference type="Ensembl" id="ENSMODP00000013106.4"/>
    </source>
</evidence>
<dbReference type="PANTHER" id="PTHR14455:SF0">
    <property type="entry name" value="S100P-BINDING PROTEIN"/>
    <property type="match status" value="1"/>
</dbReference>
<dbReference type="GO" id="GO:0005634">
    <property type="term" value="C:nucleus"/>
    <property type="evidence" value="ECO:0000318"/>
    <property type="project" value="GO_Central"/>
</dbReference>
<dbReference type="GeneTree" id="ENSGT00390000007209"/>
<dbReference type="AlphaFoldDB" id="F7F7R9"/>
<feature type="compositionally biased region" description="Basic residues" evidence="4">
    <location>
        <begin position="356"/>
        <end position="366"/>
    </location>
</feature>
<dbReference type="InterPro" id="IPR026097">
    <property type="entry name" value="S100PBP"/>
</dbReference>
<organism evidence="5 6">
    <name type="scientific">Monodelphis domestica</name>
    <name type="common">Gray short-tailed opossum</name>
    <dbReference type="NCBI Taxonomy" id="13616"/>
    <lineage>
        <taxon>Eukaryota</taxon>
        <taxon>Metazoa</taxon>
        <taxon>Chordata</taxon>
        <taxon>Craniata</taxon>
        <taxon>Vertebrata</taxon>
        <taxon>Euteleostomi</taxon>
        <taxon>Mammalia</taxon>
        <taxon>Metatheria</taxon>
        <taxon>Didelphimorphia</taxon>
        <taxon>Didelphidae</taxon>
        <taxon>Monodelphis</taxon>
    </lineage>
</organism>
<dbReference type="eggNOG" id="ENOG502S5YT">
    <property type="taxonomic scope" value="Eukaryota"/>
</dbReference>
<evidence type="ECO:0000256" key="2">
    <source>
        <dbReference type="ARBA" id="ARBA00020595"/>
    </source>
</evidence>
<dbReference type="Pfam" id="PF15427">
    <property type="entry name" value="S100PBPR"/>
    <property type="match status" value="1"/>
</dbReference>
<keyword evidence="3" id="KW-0539">Nucleus</keyword>
<dbReference type="STRING" id="13616.ENSMODP00000013106"/>
<dbReference type="Bgee" id="ENSMODG00000010455">
    <property type="expression patterns" value="Expressed in testis and 2 other cell types or tissues"/>
</dbReference>
<dbReference type="Proteomes" id="UP000002280">
    <property type="component" value="Chromosome 1"/>
</dbReference>
<keyword evidence="6" id="KW-1185">Reference proteome</keyword>
<reference evidence="5" key="3">
    <citation type="submission" date="2025-09" db="UniProtKB">
        <authorList>
            <consortium name="Ensembl"/>
        </authorList>
    </citation>
    <scope>IDENTIFICATION</scope>
</reference>
<sequence length="378" mass="40425">MSCPLESPPGCHSSGCGQHFLPAASAPGASWATMGPNEDELDDSLLELSDGEEDDSLFSYTEEEIQELLKDDDSLHDQSSLGGGLSNAGGQIEKLGRNSSMSLDSPQDINSLCSLELGAGPASILQLPQVSTPASPSLSPTKMSSRHSVPEKSLLKVTTVPPFKPIVWNGALGKDKMESSKDACRNADRLGRPSHMGDDGNKDGTSRNNSKPLTGHEETTCVSSVWEGPLAPSKGNSQQMVYGTKKPCRDMPAPLISLTLEQTGSPSDGKASLGSRRSKASGARQSPAVPSSSGKRIILDKDSGKMVAHETRVSKITPLLPTRARSKYPRFSQAETEPKMQISLKNGISHLPKSRALKKKKWKNGKKMSPGYRRLAKH</sequence>
<feature type="region of interest" description="Disordered" evidence="4">
    <location>
        <begin position="356"/>
        <end position="378"/>
    </location>
</feature>
<name>F7F7R9_MONDO</name>
<dbReference type="PANTHER" id="PTHR14455">
    <property type="entry name" value="ASKOPOS"/>
    <property type="match status" value="1"/>
</dbReference>
<reference evidence="5" key="2">
    <citation type="submission" date="2025-08" db="UniProtKB">
        <authorList>
            <consortium name="Ensembl"/>
        </authorList>
    </citation>
    <scope>IDENTIFICATION</scope>
</reference>
<dbReference type="Ensembl" id="ENSMODT00000013345.4">
    <property type="protein sequence ID" value="ENSMODP00000013106.4"/>
    <property type="gene ID" value="ENSMODG00000010455.4"/>
</dbReference>
<reference evidence="5 6" key="1">
    <citation type="journal article" date="2007" name="Nature">
        <title>Genome of the marsupial Monodelphis domestica reveals innovation in non-coding sequences.</title>
        <authorList>
            <person name="Mikkelsen T.S."/>
            <person name="Wakefield M.J."/>
            <person name="Aken B."/>
            <person name="Amemiya C.T."/>
            <person name="Chang J.L."/>
            <person name="Duke S."/>
            <person name="Garber M."/>
            <person name="Gentles A.J."/>
            <person name="Goodstadt L."/>
            <person name="Heger A."/>
            <person name="Jurka J."/>
            <person name="Kamal M."/>
            <person name="Mauceli E."/>
            <person name="Searle S.M."/>
            <person name="Sharpe T."/>
            <person name="Baker M.L."/>
            <person name="Batzer M.A."/>
            <person name="Benos P.V."/>
            <person name="Belov K."/>
            <person name="Clamp M."/>
            <person name="Cook A."/>
            <person name="Cuff J."/>
            <person name="Das R."/>
            <person name="Davidow L."/>
            <person name="Deakin J.E."/>
            <person name="Fazzari M.J."/>
            <person name="Glass J.L."/>
            <person name="Grabherr M."/>
            <person name="Greally J.M."/>
            <person name="Gu W."/>
            <person name="Hore T.A."/>
            <person name="Huttley G.A."/>
            <person name="Kleber M."/>
            <person name="Jirtle R.L."/>
            <person name="Koina E."/>
            <person name="Lee J.T."/>
            <person name="Mahony S."/>
            <person name="Marra M.A."/>
            <person name="Miller R.D."/>
            <person name="Nicholls R.D."/>
            <person name="Oda M."/>
            <person name="Papenfuss A.T."/>
            <person name="Parra Z.E."/>
            <person name="Pollock D.D."/>
            <person name="Ray D.A."/>
            <person name="Schein J.E."/>
            <person name="Speed T.P."/>
            <person name="Thompson K."/>
            <person name="VandeBerg J.L."/>
            <person name="Wade C.M."/>
            <person name="Walker J.A."/>
            <person name="Waters P.D."/>
            <person name="Webber C."/>
            <person name="Weidman J.R."/>
            <person name="Xie X."/>
            <person name="Zody M.C."/>
            <person name="Baldwin J."/>
            <person name="Abdouelleil A."/>
            <person name="Abdulkadir J."/>
            <person name="Abebe A."/>
            <person name="Abera B."/>
            <person name="Abreu J."/>
            <person name="Acer S.C."/>
            <person name="Aftuck L."/>
            <person name="Alexander A."/>
            <person name="An P."/>
            <person name="Anderson E."/>
            <person name="Anderson S."/>
            <person name="Arachi H."/>
            <person name="Azer M."/>
            <person name="Bachantsang P."/>
            <person name="Barry A."/>
            <person name="Bayul T."/>
            <person name="Berlin A."/>
            <person name="Bessette D."/>
            <person name="Bloom T."/>
            <person name="Bloom T."/>
            <person name="Boguslavskiy L."/>
            <person name="Bonnet C."/>
            <person name="Boukhgalter B."/>
            <person name="Bourzgui I."/>
            <person name="Brown A."/>
            <person name="Cahill P."/>
            <person name="Channer S."/>
            <person name="Cheshatsang Y."/>
            <person name="Chuda L."/>
            <person name="Citroen M."/>
            <person name="Collymore A."/>
            <person name="Cooke P."/>
            <person name="Costello M."/>
            <person name="D'Aco K."/>
            <person name="Daza R."/>
            <person name="De Haan G."/>
            <person name="DeGray S."/>
            <person name="DeMaso C."/>
            <person name="Dhargay N."/>
            <person name="Dooley K."/>
            <person name="Dooley E."/>
            <person name="Doricent M."/>
            <person name="Dorje P."/>
            <person name="Dorjee K."/>
            <person name="Dupes A."/>
            <person name="Elong R."/>
            <person name="Falk J."/>
            <person name="Farina A."/>
            <person name="Faro S."/>
            <person name="Ferguson D."/>
            <person name="Fisher S."/>
            <person name="Foley C.D."/>
            <person name="Franke A."/>
            <person name="Friedrich D."/>
            <person name="Gadbois L."/>
            <person name="Gearin G."/>
            <person name="Gearin C.R."/>
            <person name="Giannoukos G."/>
            <person name="Goode T."/>
            <person name="Graham J."/>
            <person name="Grandbois E."/>
            <person name="Grewal S."/>
            <person name="Gyaltsen K."/>
            <person name="Hafez N."/>
            <person name="Hagos B."/>
            <person name="Hall J."/>
            <person name="Henson C."/>
            <person name="Hollinger A."/>
            <person name="Honan T."/>
            <person name="Huard M.D."/>
            <person name="Hughes L."/>
            <person name="Hurhula B."/>
            <person name="Husby M.E."/>
            <person name="Kamat A."/>
            <person name="Kanga B."/>
            <person name="Kashin S."/>
            <person name="Khazanovich D."/>
            <person name="Kisner P."/>
            <person name="Lance K."/>
            <person name="Lara M."/>
            <person name="Lee W."/>
            <person name="Lennon N."/>
            <person name="Letendre F."/>
            <person name="LeVine R."/>
            <person name="Lipovsky A."/>
            <person name="Liu X."/>
            <person name="Liu J."/>
            <person name="Liu S."/>
            <person name="Lokyitsang T."/>
            <person name="Lokyitsang Y."/>
            <person name="Lubonja R."/>
            <person name="Lui A."/>
            <person name="MacDonald P."/>
            <person name="Magnisalis V."/>
            <person name="Maru K."/>
            <person name="Matthews C."/>
            <person name="McCusker W."/>
            <person name="McDonough S."/>
            <person name="Mehta T."/>
            <person name="Meldrim J."/>
            <person name="Meneus L."/>
            <person name="Mihai O."/>
            <person name="Mihalev A."/>
            <person name="Mihova T."/>
            <person name="Mittelman R."/>
            <person name="Mlenga V."/>
            <person name="Montmayeur A."/>
            <person name="Mulrain L."/>
            <person name="Navidi A."/>
            <person name="Naylor J."/>
            <person name="Negash T."/>
            <person name="Nguyen T."/>
            <person name="Nguyen N."/>
            <person name="Nicol R."/>
            <person name="Norbu C."/>
            <person name="Norbu N."/>
            <person name="Novod N."/>
            <person name="O'Neill B."/>
            <person name="Osman S."/>
            <person name="Markiewicz E."/>
            <person name="Oyono O.L."/>
            <person name="Patti C."/>
            <person name="Phunkhang P."/>
            <person name="Pierre F."/>
            <person name="Priest M."/>
            <person name="Raghuraman S."/>
            <person name="Rege F."/>
            <person name="Reyes R."/>
            <person name="Rise C."/>
            <person name="Rogov P."/>
            <person name="Ross K."/>
            <person name="Ryan E."/>
            <person name="Settipalli S."/>
            <person name="Shea T."/>
            <person name="Sherpa N."/>
            <person name="Shi L."/>
            <person name="Shih D."/>
            <person name="Sparrow T."/>
            <person name="Spaulding J."/>
            <person name="Stalker J."/>
            <person name="Stange-Thomann N."/>
            <person name="Stavropoulos S."/>
            <person name="Stone C."/>
            <person name="Strader C."/>
            <person name="Tesfaye S."/>
            <person name="Thomson T."/>
            <person name="Thoulutsang Y."/>
            <person name="Thoulutsang D."/>
            <person name="Topham K."/>
            <person name="Topping I."/>
            <person name="Tsamla T."/>
            <person name="Vassiliev H."/>
            <person name="Vo A."/>
            <person name="Wangchuk T."/>
            <person name="Wangdi T."/>
            <person name="Weiand M."/>
            <person name="Wilkinson J."/>
            <person name="Wilson A."/>
            <person name="Yadav S."/>
            <person name="Young G."/>
            <person name="Yu Q."/>
            <person name="Zembek L."/>
            <person name="Zhong D."/>
            <person name="Zimmer A."/>
            <person name="Zwirko Z."/>
            <person name="Jaffe D.B."/>
            <person name="Alvarez P."/>
            <person name="Brockman W."/>
            <person name="Butler J."/>
            <person name="Chin C."/>
            <person name="Gnerre S."/>
            <person name="MacCallum I."/>
            <person name="Graves J.A."/>
            <person name="Ponting C.P."/>
            <person name="Breen M."/>
            <person name="Samollow P.B."/>
            <person name="Lander E.S."/>
            <person name="Lindblad-Toh K."/>
        </authorList>
    </citation>
    <scope>NUCLEOTIDE SEQUENCE [LARGE SCALE GENOMIC DNA]</scope>
</reference>
<dbReference type="HOGENOM" id="CLU_064425_0_0_1"/>
<dbReference type="OMA" id="KMVAHET"/>
<feature type="compositionally biased region" description="Polar residues" evidence="4">
    <location>
        <begin position="130"/>
        <end position="147"/>
    </location>
</feature>
<comment type="subcellular location">
    <subcellularLocation>
        <location evidence="1">Nucleus</location>
    </subcellularLocation>
</comment>
<dbReference type="InParanoid" id="F7F7R9"/>
<evidence type="ECO:0000256" key="3">
    <source>
        <dbReference type="ARBA" id="ARBA00023242"/>
    </source>
</evidence>
<protein>
    <recommendedName>
        <fullName evidence="2">S100P-binding protein</fullName>
    </recommendedName>
</protein>
<proteinExistence type="predicted"/>
<evidence type="ECO:0000256" key="4">
    <source>
        <dbReference type="SAM" id="MobiDB-lite"/>
    </source>
</evidence>
<accession>F7F7R9</accession>
<feature type="region of interest" description="Disordered" evidence="4">
    <location>
        <begin position="167"/>
        <end position="303"/>
    </location>
</feature>
<evidence type="ECO:0000256" key="1">
    <source>
        <dbReference type="ARBA" id="ARBA00004123"/>
    </source>
</evidence>
<dbReference type="GO" id="GO:0048306">
    <property type="term" value="F:calcium-dependent protein binding"/>
    <property type="evidence" value="ECO:0000318"/>
    <property type="project" value="GO_Central"/>
</dbReference>